<dbReference type="EMBL" id="GBRH01166875">
    <property type="protein sequence ID" value="JAE31021.1"/>
    <property type="molecule type" value="Transcribed_RNA"/>
</dbReference>
<sequence length="84" mass="9601">MLLQQFYGRQKYQNLYVSGDILVQLARAYKILKNGSNKFILPAKNVAEQMFQAYALPIERVAWMDIFLKIFSTQAAAESTHGSL</sequence>
<reference evidence="1" key="2">
    <citation type="journal article" date="2015" name="Data Brief">
        <title>Shoot transcriptome of the giant reed, Arundo donax.</title>
        <authorList>
            <person name="Barrero R.A."/>
            <person name="Guerrero F.D."/>
            <person name="Moolhuijzen P."/>
            <person name="Goolsby J.A."/>
            <person name="Tidwell J."/>
            <person name="Bellgard S.E."/>
            <person name="Bellgard M.I."/>
        </authorList>
    </citation>
    <scope>NUCLEOTIDE SEQUENCE</scope>
    <source>
        <tissue evidence="1">Shoot tissue taken approximately 20 cm above the soil surface</tissue>
    </source>
</reference>
<evidence type="ECO:0000313" key="1">
    <source>
        <dbReference type="EMBL" id="JAE31021.1"/>
    </source>
</evidence>
<name>A0A0A9H852_ARUDO</name>
<accession>A0A0A9H852</accession>
<dbReference type="AlphaFoldDB" id="A0A0A9H852"/>
<reference evidence="1" key="1">
    <citation type="submission" date="2014-09" db="EMBL/GenBank/DDBJ databases">
        <authorList>
            <person name="Magalhaes I.L.F."/>
            <person name="Oliveira U."/>
            <person name="Santos F.R."/>
            <person name="Vidigal T.H.D.A."/>
            <person name="Brescovit A.D."/>
            <person name="Santos A.J."/>
        </authorList>
    </citation>
    <scope>NUCLEOTIDE SEQUENCE</scope>
    <source>
        <tissue evidence="1">Shoot tissue taken approximately 20 cm above the soil surface</tissue>
    </source>
</reference>
<organism evidence="1">
    <name type="scientific">Arundo donax</name>
    <name type="common">Giant reed</name>
    <name type="synonym">Donax arundinaceus</name>
    <dbReference type="NCBI Taxonomy" id="35708"/>
    <lineage>
        <taxon>Eukaryota</taxon>
        <taxon>Viridiplantae</taxon>
        <taxon>Streptophyta</taxon>
        <taxon>Embryophyta</taxon>
        <taxon>Tracheophyta</taxon>
        <taxon>Spermatophyta</taxon>
        <taxon>Magnoliopsida</taxon>
        <taxon>Liliopsida</taxon>
        <taxon>Poales</taxon>
        <taxon>Poaceae</taxon>
        <taxon>PACMAD clade</taxon>
        <taxon>Arundinoideae</taxon>
        <taxon>Arundineae</taxon>
        <taxon>Arundo</taxon>
    </lineage>
</organism>
<proteinExistence type="predicted"/>
<protein>
    <submittedName>
        <fullName evidence="1">Uncharacterized protein</fullName>
    </submittedName>
</protein>